<evidence type="ECO:0000313" key="9">
    <source>
        <dbReference type="EMBL" id="KAF0695958.1"/>
    </source>
</evidence>
<keyword evidence="7" id="KW-0732">Signal</keyword>
<dbReference type="OrthoDB" id="771136at2759"/>
<dbReference type="PRINTS" id="PR00792">
    <property type="entry name" value="PEPSIN"/>
</dbReference>
<dbReference type="InterPro" id="IPR033121">
    <property type="entry name" value="PEPTIDASE_A1"/>
</dbReference>
<dbReference type="PANTHER" id="PTHR47966:SF51">
    <property type="entry name" value="BETA-SITE APP-CLEAVING ENZYME, ISOFORM A-RELATED"/>
    <property type="match status" value="1"/>
</dbReference>
<evidence type="ECO:0000313" key="10">
    <source>
        <dbReference type="EMBL" id="VFT90105.1"/>
    </source>
</evidence>
<organism evidence="10 11">
    <name type="scientific">Aphanomyces stellatus</name>
    <dbReference type="NCBI Taxonomy" id="120398"/>
    <lineage>
        <taxon>Eukaryota</taxon>
        <taxon>Sar</taxon>
        <taxon>Stramenopiles</taxon>
        <taxon>Oomycota</taxon>
        <taxon>Saprolegniomycetes</taxon>
        <taxon>Saprolegniales</taxon>
        <taxon>Verrucalvaceae</taxon>
        <taxon>Aphanomyces</taxon>
    </lineage>
</organism>
<dbReference type="PROSITE" id="PS51767">
    <property type="entry name" value="PEPTIDASE_A1"/>
    <property type="match status" value="1"/>
</dbReference>
<accession>A0A485KXY9</accession>
<protein>
    <submittedName>
        <fullName evidence="10">Aste57867_13265 protein</fullName>
    </submittedName>
</protein>
<keyword evidence="3 5" id="KW-0064">Aspartyl protease</keyword>
<dbReference type="PROSITE" id="PS00141">
    <property type="entry name" value="ASP_PROTEASE"/>
    <property type="match status" value="1"/>
</dbReference>
<dbReference type="InterPro" id="IPR001969">
    <property type="entry name" value="Aspartic_peptidase_AS"/>
</dbReference>
<feature type="active site" evidence="4">
    <location>
        <position position="241"/>
    </location>
</feature>
<evidence type="ECO:0000256" key="4">
    <source>
        <dbReference type="PIRSR" id="PIRSR601461-1"/>
    </source>
</evidence>
<evidence type="ECO:0000313" key="11">
    <source>
        <dbReference type="Proteomes" id="UP000332933"/>
    </source>
</evidence>
<feature type="chain" id="PRO_5033437226" evidence="7">
    <location>
        <begin position="24"/>
        <end position="443"/>
    </location>
</feature>
<evidence type="ECO:0000256" key="5">
    <source>
        <dbReference type="RuleBase" id="RU000454"/>
    </source>
</evidence>
<reference evidence="9" key="2">
    <citation type="submission" date="2019-06" db="EMBL/GenBank/DDBJ databases">
        <title>Genomics analysis of Aphanomyces spp. identifies a new class of oomycete effector associated with host adaptation.</title>
        <authorList>
            <person name="Gaulin E."/>
        </authorList>
    </citation>
    <scope>NUCLEOTIDE SEQUENCE</scope>
    <source>
        <strain evidence="9">CBS 578.67</strain>
    </source>
</reference>
<evidence type="ECO:0000256" key="7">
    <source>
        <dbReference type="SAM" id="SignalP"/>
    </source>
</evidence>
<keyword evidence="11" id="KW-1185">Reference proteome</keyword>
<dbReference type="PROSITE" id="PS51257">
    <property type="entry name" value="PROKAR_LIPOPROTEIN"/>
    <property type="match status" value="1"/>
</dbReference>
<dbReference type="AlphaFoldDB" id="A0A485KXY9"/>
<dbReference type="InterPro" id="IPR001461">
    <property type="entry name" value="Aspartic_peptidase_A1"/>
</dbReference>
<dbReference type="Gene3D" id="2.40.70.10">
    <property type="entry name" value="Acid Proteases"/>
    <property type="match status" value="2"/>
</dbReference>
<dbReference type="PANTHER" id="PTHR47966">
    <property type="entry name" value="BETA-SITE APP-CLEAVING ENZYME, ISOFORM A-RELATED"/>
    <property type="match status" value="1"/>
</dbReference>
<dbReference type="GO" id="GO:0006508">
    <property type="term" value="P:proteolysis"/>
    <property type="evidence" value="ECO:0007669"/>
    <property type="project" value="UniProtKB-KW"/>
</dbReference>
<dbReference type="SUPFAM" id="SSF50630">
    <property type="entry name" value="Acid proteases"/>
    <property type="match status" value="1"/>
</dbReference>
<evidence type="ECO:0000259" key="8">
    <source>
        <dbReference type="PROSITE" id="PS51767"/>
    </source>
</evidence>
<name>A0A485KXY9_9STRA</name>
<feature type="active site" evidence="4">
    <location>
        <position position="57"/>
    </location>
</feature>
<keyword evidence="6" id="KW-0472">Membrane</keyword>
<feature type="transmembrane region" description="Helical" evidence="6">
    <location>
        <begin position="389"/>
        <end position="410"/>
    </location>
</feature>
<dbReference type="InterPro" id="IPR021109">
    <property type="entry name" value="Peptidase_aspartic_dom_sf"/>
</dbReference>
<evidence type="ECO:0000256" key="6">
    <source>
        <dbReference type="SAM" id="Phobius"/>
    </source>
</evidence>
<dbReference type="EMBL" id="CAADRA010005462">
    <property type="protein sequence ID" value="VFT90105.1"/>
    <property type="molecule type" value="Genomic_DNA"/>
</dbReference>
<gene>
    <name evidence="10" type="primary">Aste57867_13265</name>
    <name evidence="9" type="ORF">As57867_013216</name>
    <name evidence="10" type="ORF">ASTE57867_13265</name>
</gene>
<keyword evidence="6" id="KW-1133">Transmembrane helix</keyword>
<reference evidence="10 11" key="1">
    <citation type="submission" date="2019-03" db="EMBL/GenBank/DDBJ databases">
        <authorList>
            <person name="Gaulin E."/>
            <person name="Dumas B."/>
        </authorList>
    </citation>
    <scope>NUCLEOTIDE SEQUENCE [LARGE SCALE GENOMIC DNA]</scope>
    <source>
        <strain evidence="10">CBS 568.67</strain>
    </source>
</reference>
<keyword evidence="2 5" id="KW-0645">Protease</keyword>
<dbReference type="GO" id="GO:0004190">
    <property type="term" value="F:aspartic-type endopeptidase activity"/>
    <property type="evidence" value="ECO:0007669"/>
    <property type="project" value="UniProtKB-KW"/>
</dbReference>
<evidence type="ECO:0000256" key="1">
    <source>
        <dbReference type="ARBA" id="ARBA00007447"/>
    </source>
</evidence>
<dbReference type="CDD" id="cd05471">
    <property type="entry name" value="pepsin_like"/>
    <property type="match status" value="1"/>
</dbReference>
<dbReference type="EMBL" id="VJMH01005441">
    <property type="protein sequence ID" value="KAF0695958.1"/>
    <property type="molecule type" value="Genomic_DNA"/>
</dbReference>
<proteinExistence type="inferred from homology"/>
<dbReference type="InterPro" id="IPR034164">
    <property type="entry name" value="Pepsin-like_dom"/>
</dbReference>
<keyword evidence="5" id="KW-0378">Hydrolase</keyword>
<dbReference type="Pfam" id="PF00026">
    <property type="entry name" value="Asp"/>
    <property type="match status" value="1"/>
</dbReference>
<dbReference type="Proteomes" id="UP000332933">
    <property type="component" value="Unassembled WGS sequence"/>
</dbReference>
<evidence type="ECO:0000256" key="3">
    <source>
        <dbReference type="ARBA" id="ARBA00022750"/>
    </source>
</evidence>
<feature type="signal peptide" evidence="7">
    <location>
        <begin position="1"/>
        <end position="23"/>
    </location>
</feature>
<evidence type="ECO:0000256" key="2">
    <source>
        <dbReference type="ARBA" id="ARBA00022670"/>
    </source>
</evidence>
<sequence length="443" mass="47828">MLGSKSAAAVAASLACLPCVVLGVHCKLIAKTSDHQTQYSTSVSIGTPPQHFDVIVDTGSSDFWVQGVECASCNAGPRFDASKSSTFVPDCQRGLCDYTISYGSGVSASRVGLDRLTLGSYLLADDMQFGVVYDEDMSITEVMQNSGIMGLGFQSMAAFTFPCAQDYIQTFALSLDPNNTYLSIDEILPQYANAPSLAWASLPVEETEGLYAYWMVGLPTATFGSMQLCGNSAARCQAVLDSGTGFMAVPSPGWIEVQAAMAEADCIGLGPAGPFACSSIDHLPTLTLTLGTYDGYVCTILPRMYSFPDGSDSYIVGLIESPLDVWILGGLFLQHYYVVFDKPAKQVRMTTTLAASTDNDSGVPPELVPVPIALTNQPSYFDQFYDEDVAARLLVLMVLALSVALLYSMVFQTGPRKYHWDRYETSDDILLTSLLERWPARTT</sequence>
<keyword evidence="6" id="KW-0812">Transmembrane</keyword>
<feature type="domain" description="Peptidase A1" evidence="8">
    <location>
        <begin position="39"/>
        <end position="350"/>
    </location>
</feature>
<comment type="similarity">
    <text evidence="1 5">Belongs to the peptidase A1 family.</text>
</comment>